<feature type="domain" description="HECT" evidence="10">
    <location>
        <begin position="665"/>
        <end position="1025"/>
    </location>
</feature>
<dbReference type="Proteomes" id="UP000095284">
    <property type="component" value="Unplaced"/>
</dbReference>
<dbReference type="GO" id="GO:0006511">
    <property type="term" value="P:ubiquitin-dependent protein catabolic process"/>
    <property type="evidence" value="ECO:0007669"/>
    <property type="project" value="TreeGrafter"/>
</dbReference>
<evidence type="ECO:0000256" key="3">
    <source>
        <dbReference type="ARBA" id="ARBA00012485"/>
    </source>
</evidence>
<reference evidence="12" key="1">
    <citation type="submission" date="2016-11" db="UniProtKB">
        <authorList>
            <consortium name="WormBaseParasite"/>
        </authorList>
    </citation>
    <scope>IDENTIFICATION</scope>
</reference>
<keyword evidence="6" id="KW-0770">Synapse</keyword>
<dbReference type="CDD" id="cd00078">
    <property type="entry name" value="HECTc"/>
    <property type="match status" value="1"/>
</dbReference>
<dbReference type="WBParaSite" id="BXY_1740400.1">
    <property type="protein sequence ID" value="BXY_1740400.1"/>
    <property type="gene ID" value="BXY_1740400"/>
</dbReference>
<dbReference type="PANTHER" id="PTHR45700">
    <property type="entry name" value="UBIQUITIN-PROTEIN LIGASE E3C"/>
    <property type="match status" value="1"/>
</dbReference>
<evidence type="ECO:0000259" key="10">
    <source>
        <dbReference type="PROSITE" id="PS50237"/>
    </source>
</evidence>
<organism evidence="11 12">
    <name type="scientific">Bursaphelenchus xylophilus</name>
    <name type="common">Pinewood nematode worm</name>
    <name type="synonym">Aphelenchoides xylophilus</name>
    <dbReference type="NCBI Taxonomy" id="6326"/>
    <lineage>
        <taxon>Eukaryota</taxon>
        <taxon>Metazoa</taxon>
        <taxon>Ecdysozoa</taxon>
        <taxon>Nematoda</taxon>
        <taxon>Chromadorea</taxon>
        <taxon>Rhabditida</taxon>
        <taxon>Tylenchina</taxon>
        <taxon>Tylenchomorpha</taxon>
        <taxon>Aphelenchoidea</taxon>
        <taxon>Aphelenchoididae</taxon>
        <taxon>Bursaphelenchus</taxon>
    </lineage>
</organism>
<evidence type="ECO:0000256" key="5">
    <source>
        <dbReference type="ARBA" id="ARBA00022786"/>
    </source>
</evidence>
<comment type="catalytic activity">
    <reaction evidence="1">
        <text>S-ubiquitinyl-[E2 ubiquitin-conjugating enzyme]-L-cysteine + [acceptor protein]-L-lysine = [E2 ubiquitin-conjugating enzyme]-L-cysteine + N(6)-ubiquitinyl-[acceptor protein]-L-lysine.</text>
        <dbReference type="EC" id="2.3.2.26"/>
    </reaction>
</comment>
<dbReference type="SMART" id="SM00119">
    <property type="entry name" value="HECTc"/>
    <property type="match status" value="1"/>
</dbReference>
<evidence type="ECO:0000256" key="7">
    <source>
        <dbReference type="ARBA" id="ARBA00034105"/>
    </source>
</evidence>
<name>A0A1I7SWH3_BURXY</name>
<evidence type="ECO:0000256" key="8">
    <source>
        <dbReference type="ARBA" id="ARBA00067505"/>
    </source>
</evidence>
<comment type="subcellular location">
    <subcellularLocation>
        <location evidence="7">Postsynaptic density</location>
    </subcellularLocation>
</comment>
<dbReference type="SUPFAM" id="SSF56204">
    <property type="entry name" value="Hect, E3 ligase catalytic domain"/>
    <property type="match status" value="1"/>
</dbReference>
<dbReference type="Gene3D" id="3.30.2410.10">
    <property type="entry name" value="Hect, E3 ligase catalytic domain"/>
    <property type="match status" value="1"/>
</dbReference>
<evidence type="ECO:0000256" key="4">
    <source>
        <dbReference type="ARBA" id="ARBA00022679"/>
    </source>
</evidence>
<protein>
    <recommendedName>
        <fullName evidence="8">Ubiquitin-protein ligase E3B</fullName>
        <ecNumber evidence="3">2.3.2.26</ecNumber>
    </recommendedName>
    <alternativeName>
        <fullName evidence="9">HECT-type ubiquitin transferase E3B</fullName>
    </alternativeName>
</protein>
<dbReference type="PROSITE" id="PS50237">
    <property type="entry name" value="HECT"/>
    <property type="match status" value="1"/>
</dbReference>
<dbReference type="GO" id="GO:0061630">
    <property type="term" value="F:ubiquitin protein ligase activity"/>
    <property type="evidence" value="ECO:0007669"/>
    <property type="project" value="UniProtKB-EC"/>
</dbReference>
<dbReference type="FunFam" id="3.30.2410.10:FF:000012">
    <property type="entry name" value="Ubiquitin-protein ligase E3B"/>
    <property type="match status" value="1"/>
</dbReference>
<comment type="pathway">
    <text evidence="2">Protein modification; protein ubiquitination.</text>
</comment>
<dbReference type="Gene3D" id="3.90.1750.10">
    <property type="entry name" value="Hect, E3 ligase catalytic domains"/>
    <property type="match status" value="1"/>
</dbReference>
<dbReference type="Pfam" id="PF00632">
    <property type="entry name" value="HECT"/>
    <property type="match status" value="1"/>
</dbReference>
<evidence type="ECO:0000256" key="2">
    <source>
        <dbReference type="ARBA" id="ARBA00004906"/>
    </source>
</evidence>
<dbReference type="GO" id="GO:0014069">
    <property type="term" value="C:postsynaptic density"/>
    <property type="evidence" value="ECO:0007669"/>
    <property type="project" value="UniProtKB-SubCell"/>
</dbReference>
<dbReference type="PROSITE" id="PS50096">
    <property type="entry name" value="IQ"/>
    <property type="match status" value="1"/>
</dbReference>
<sequence length="1025" mass="117470">MAFINLDQQRFLERSQQERKEREQERVRQVLFSAIGAVARGYLVRKDLRRKVLNEFHEAFGNDGMKVNGNTKLLKYGKLFFSGLFKNSLNNDVVCHYFKVLVKSITSNNKSYSFATLFLSVQYIQPASQFIQNAFSFVSTFLSRLNVEHIVQLKMAISLIEFLDVYSDPSQWGVVKEPAIRKVMESLCLKMIHGLMDKVEFINLSTVISNGLKGTKTALPHNSLNHLALFVFRILKSNAWSEEGIDMLLDRIFVCPAFYSALTPDTLQNFEPELVFKRILSRSTNGKLALDNVVVSVNFLGNFVELTITTKGLFDRNVEAWTSAVNYILEHCQERVFNKKYFHSVLGWTGQRLDEGSQAASNRVQYQVELLWSKNMVDQLFGVILKSNAMDEKKTTKTQQKESSGFDFVQKVIKVMSAKGVPSTVDLPNNIQIAEVCKLYQILITTFRAKKPDVLSGLCRNEKILASLWEFINEGGVESYWKLLTLDPNVSLPYSSPLELFAEAAHSLISILDEKELYENQKPFTLKHLCEISSFLNTFCFRCIWEEMLHYDDQHPADILFQSVYQLNSLLLMRDSRKSFAPTNDFWIVKDVKATQIVAEFEKGTTRSQRLMQMLPHSVSIKQRILLFRKLIQKDKSSVRHEAKIIEVHRDRLLEDGFVQLSDLSSRELKGIIRVKFVNYQGLPEVGIDQDGVFKEFLELTLKKVFDPGLNLFKNTANNVLYPSSTSYIHENHLNLFEFVGKMLGKAVYEGICIDLHLAPVLLAAVLKKKLWAFDELSSLDPELYKNLTFVKHYDGDVEDLGLTFAFSEEVLGKVETHELIAGGGNITVNNINKISYIHRMALYRVVHQTQEQCQKFVEGFRAIIAPQLLSLFTPVELQYLVSGQNDDIDLDDLKRHTQYFGGFHSNHRVIRWLWEVLEKDFTPEERHLFLKFGTSCSRPPLLGFAYLEPPFSIRCVETSDDNDQGDTLGSVIRGFLAIKRKNPNRLPTASTCFNLLKLPNYAKKSILLEKLRYAIHAETGFELS</sequence>
<dbReference type="eggNOG" id="KOG4427">
    <property type="taxonomic scope" value="Eukaryota"/>
</dbReference>
<evidence type="ECO:0000256" key="1">
    <source>
        <dbReference type="ARBA" id="ARBA00000885"/>
    </source>
</evidence>
<evidence type="ECO:0000256" key="6">
    <source>
        <dbReference type="ARBA" id="ARBA00023018"/>
    </source>
</evidence>
<dbReference type="PANTHER" id="PTHR45700:SF3">
    <property type="entry name" value="UBIQUITIN-PROTEIN LIGASE E3B"/>
    <property type="match status" value="1"/>
</dbReference>
<keyword evidence="4" id="KW-0808">Transferase</keyword>
<dbReference type="EC" id="2.3.2.26" evidence="3"/>
<dbReference type="InterPro" id="IPR035983">
    <property type="entry name" value="Hect_E3_ubiquitin_ligase"/>
</dbReference>
<dbReference type="InterPro" id="IPR000569">
    <property type="entry name" value="HECT_dom"/>
</dbReference>
<dbReference type="Gene3D" id="3.30.2160.10">
    <property type="entry name" value="Hect, E3 ligase catalytic domain"/>
    <property type="match status" value="1"/>
</dbReference>
<dbReference type="AlphaFoldDB" id="A0A1I7SWH3"/>
<dbReference type="InterPro" id="IPR044611">
    <property type="entry name" value="E3A/B/C-like"/>
</dbReference>
<dbReference type="FunFam" id="3.30.2160.10:FF:000002">
    <property type="entry name" value="Putative Ubiquitin-protein ligase E3C"/>
    <property type="match status" value="1"/>
</dbReference>
<dbReference type="GO" id="GO:0000209">
    <property type="term" value="P:protein polyubiquitination"/>
    <property type="evidence" value="ECO:0007669"/>
    <property type="project" value="InterPro"/>
</dbReference>
<proteinExistence type="predicted"/>
<evidence type="ECO:0000313" key="11">
    <source>
        <dbReference type="Proteomes" id="UP000095284"/>
    </source>
</evidence>
<keyword evidence="5" id="KW-0833">Ubl conjugation pathway</keyword>
<evidence type="ECO:0000313" key="12">
    <source>
        <dbReference type="WBParaSite" id="BXY_1740400.1"/>
    </source>
</evidence>
<evidence type="ECO:0000256" key="9">
    <source>
        <dbReference type="ARBA" id="ARBA00077267"/>
    </source>
</evidence>
<accession>A0A1I7SWH3</accession>